<evidence type="ECO:0000313" key="3">
    <source>
        <dbReference type="EMBL" id="KAJ1524069.1"/>
    </source>
</evidence>
<keyword evidence="4" id="KW-1185">Reference proteome</keyword>
<comment type="caution">
    <text evidence="3">The sequence shown here is derived from an EMBL/GenBank/DDBJ whole genome shotgun (WGS) entry which is preliminary data.</text>
</comment>
<proteinExistence type="predicted"/>
<keyword evidence="1" id="KW-1133">Transmembrane helix</keyword>
<accession>A0AAV7XEF7</accession>
<dbReference type="EMBL" id="JAPTSV010000009">
    <property type="protein sequence ID" value="KAJ1524069.1"/>
    <property type="molecule type" value="Genomic_DNA"/>
</dbReference>
<feature type="chain" id="PRO_5043395329" evidence="2">
    <location>
        <begin position="20"/>
        <end position="98"/>
    </location>
</feature>
<dbReference type="Proteomes" id="UP001075354">
    <property type="component" value="Chromosome 9"/>
</dbReference>
<dbReference type="AlphaFoldDB" id="A0AAV7XEF7"/>
<protein>
    <submittedName>
        <fullName evidence="3">Uncharacterized protein</fullName>
    </submittedName>
</protein>
<feature type="signal peptide" evidence="2">
    <location>
        <begin position="1"/>
        <end position="19"/>
    </location>
</feature>
<organism evidence="3 4">
    <name type="scientific">Megalurothrips usitatus</name>
    <name type="common">bean blossom thrips</name>
    <dbReference type="NCBI Taxonomy" id="439358"/>
    <lineage>
        <taxon>Eukaryota</taxon>
        <taxon>Metazoa</taxon>
        <taxon>Ecdysozoa</taxon>
        <taxon>Arthropoda</taxon>
        <taxon>Hexapoda</taxon>
        <taxon>Insecta</taxon>
        <taxon>Pterygota</taxon>
        <taxon>Neoptera</taxon>
        <taxon>Paraneoptera</taxon>
        <taxon>Thysanoptera</taxon>
        <taxon>Terebrantia</taxon>
        <taxon>Thripoidea</taxon>
        <taxon>Thripidae</taxon>
        <taxon>Megalurothrips</taxon>
    </lineage>
</organism>
<sequence>MALWTRLCLFLAAVIAAAAGDLADVMAGPEACPGPAAPMSPAANASSGRASDCRALVCGPAEASMTTAAVIGVVTAQLVVCLVVVVAFQRHMKPPKQE</sequence>
<keyword evidence="2" id="KW-0732">Signal</keyword>
<evidence type="ECO:0000256" key="2">
    <source>
        <dbReference type="SAM" id="SignalP"/>
    </source>
</evidence>
<reference evidence="3" key="1">
    <citation type="submission" date="2022-12" db="EMBL/GenBank/DDBJ databases">
        <title>Chromosome-level genome assembly of the bean flower thrips Megalurothrips usitatus.</title>
        <authorList>
            <person name="Ma L."/>
            <person name="Liu Q."/>
            <person name="Li H."/>
            <person name="Cai W."/>
        </authorList>
    </citation>
    <scope>NUCLEOTIDE SEQUENCE</scope>
    <source>
        <strain evidence="3">Cailab_2022a</strain>
    </source>
</reference>
<evidence type="ECO:0000256" key="1">
    <source>
        <dbReference type="SAM" id="Phobius"/>
    </source>
</evidence>
<keyword evidence="1" id="KW-0472">Membrane</keyword>
<feature type="transmembrane region" description="Helical" evidence="1">
    <location>
        <begin position="69"/>
        <end position="88"/>
    </location>
</feature>
<evidence type="ECO:0000313" key="4">
    <source>
        <dbReference type="Proteomes" id="UP001075354"/>
    </source>
</evidence>
<gene>
    <name evidence="3" type="ORF">ONE63_010608</name>
</gene>
<name>A0AAV7XEF7_9NEOP</name>
<keyword evidence="1" id="KW-0812">Transmembrane</keyword>